<proteinExistence type="predicted"/>
<accession>A0AAP0QRH9</accession>
<dbReference type="EMBL" id="JBCGBO010000004">
    <property type="protein sequence ID" value="KAK9209757.1"/>
    <property type="molecule type" value="Genomic_DNA"/>
</dbReference>
<keyword evidence="3" id="KW-1185">Reference proteome</keyword>
<protein>
    <submittedName>
        <fullName evidence="2">Uncharacterized protein</fullName>
    </submittedName>
</protein>
<dbReference type="AlphaFoldDB" id="A0AAP0QRH9"/>
<organism evidence="2 3">
    <name type="scientific">Citrus x changshan-huyou</name>
    <dbReference type="NCBI Taxonomy" id="2935761"/>
    <lineage>
        <taxon>Eukaryota</taxon>
        <taxon>Viridiplantae</taxon>
        <taxon>Streptophyta</taxon>
        <taxon>Embryophyta</taxon>
        <taxon>Tracheophyta</taxon>
        <taxon>Spermatophyta</taxon>
        <taxon>Magnoliopsida</taxon>
        <taxon>eudicotyledons</taxon>
        <taxon>Gunneridae</taxon>
        <taxon>Pentapetalae</taxon>
        <taxon>rosids</taxon>
        <taxon>malvids</taxon>
        <taxon>Sapindales</taxon>
        <taxon>Rutaceae</taxon>
        <taxon>Aurantioideae</taxon>
        <taxon>Citrus</taxon>
    </lineage>
</organism>
<feature type="region of interest" description="Disordered" evidence="1">
    <location>
        <begin position="1"/>
        <end position="20"/>
    </location>
</feature>
<sequence>MSTIRTRPPNPRRPKMSTTTISNDERDFYSAAASADYVTKKLIYKHRKVAIFFAYCGVDYDGMQKYLGVKTIEAISKTQQSKSNQIIWYLSIV</sequence>
<gene>
    <name evidence="2" type="ORF">WN944_002125</name>
</gene>
<evidence type="ECO:0000313" key="3">
    <source>
        <dbReference type="Proteomes" id="UP001428341"/>
    </source>
</evidence>
<reference evidence="2 3" key="1">
    <citation type="submission" date="2024-05" db="EMBL/GenBank/DDBJ databases">
        <title>Haplotype-resolved chromosome-level genome assembly of Huyou (Citrus changshanensis).</title>
        <authorList>
            <person name="Miao C."/>
            <person name="Chen W."/>
            <person name="Wu Y."/>
            <person name="Wang L."/>
            <person name="Zhao S."/>
            <person name="Grierson D."/>
            <person name="Xu C."/>
            <person name="Chen K."/>
        </authorList>
    </citation>
    <scope>NUCLEOTIDE SEQUENCE [LARGE SCALE GENOMIC DNA]</scope>
    <source>
        <strain evidence="2">01-14</strain>
        <tissue evidence="2">Leaf</tissue>
    </source>
</reference>
<evidence type="ECO:0000313" key="2">
    <source>
        <dbReference type="EMBL" id="KAK9209757.1"/>
    </source>
</evidence>
<dbReference type="Proteomes" id="UP001428341">
    <property type="component" value="Unassembled WGS sequence"/>
</dbReference>
<name>A0AAP0QRH9_9ROSI</name>
<evidence type="ECO:0000256" key="1">
    <source>
        <dbReference type="SAM" id="MobiDB-lite"/>
    </source>
</evidence>
<comment type="caution">
    <text evidence="2">The sequence shown here is derived from an EMBL/GenBank/DDBJ whole genome shotgun (WGS) entry which is preliminary data.</text>
</comment>